<accession>A0A2P6RAL4</accession>
<name>A0A2P6RAL4_ROSCH</name>
<evidence type="ECO:0008006" key="5">
    <source>
        <dbReference type="Google" id="ProtNLM"/>
    </source>
</evidence>
<keyword evidence="2" id="KW-0472">Membrane</keyword>
<feature type="transmembrane region" description="Helical" evidence="2">
    <location>
        <begin position="143"/>
        <end position="161"/>
    </location>
</feature>
<reference evidence="3 4" key="1">
    <citation type="journal article" date="2018" name="Nat. Genet.">
        <title>The Rosa genome provides new insights in the design of modern roses.</title>
        <authorList>
            <person name="Bendahmane M."/>
        </authorList>
    </citation>
    <scope>NUCLEOTIDE SEQUENCE [LARGE SCALE GENOMIC DNA]</scope>
    <source>
        <strain evidence="4">cv. Old Blush</strain>
    </source>
</reference>
<dbReference type="AlphaFoldDB" id="A0A2P6RAL4"/>
<gene>
    <name evidence="3" type="ORF">RchiOBHm_Chr3g0468821</name>
</gene>
<keyword evidence="4" id="KW-1185">Reference proteome</keyword>
<dbReference type="GO" id="GO:0034220">
    <property type="term" value="P:monoatomic ion transmembrane transport"/>
    <property type="evidence" value="ECO:0007669"/>
    <property type="project" value="UniProtKB-KW"/>
</dbReference>
<evidence type="ECO:0000256" key="1">
    <source>
        <dbReference type="ARBA" id="ARBA00023303"/>
    </source>
</evidence>
<dbReference type="Proteomes" id="UP000238479">
    <property type="component" value="Chromosome 3"/>
</dbReference>
<protein>
    <recommendedName>
        <fullName evidence="5">Ion transport domain-containing protein</fullName>
    </recommendedName>
</protein>
<evidence type="ECO:0000313" key="3">
    <source>
        <dbReference type="EMBL" id="PRQ43469.1"/>
    </source>
</evidence>
<keyword evidence="1" id="KW-0406">Ion transport</keyword>
<dbReference type="PANTHER" id="PTHR45651">
    <property type="entry name" value="CYCLIC NUCLEOTIDE-GATED ION CHANNEL 15-RELATED-RELATED"/>
    <property type="match status" value="1"/>
</dbReference>
<feature type="transmembrane region" description="Helical" evidence="2">
    <location>
        <begin position="83"/>
        <end position="103"/>
    </location>
</feature>
<proteinExistence type="predicted"/>
<keyword evidence="2" id="KW-1133">Transmembrane helix</keyword>
<keyword evidence="1" id="KW-0407">Ion channel</keyword>
<feature type="transmembrane region" description="Helical" evidence="2">
    <location>
        <begin position="48"/>
        <end position="68"/>
    </location>
</feature>
<keyword evidence="1" id="KW-0813">Transport</keyword>
<dbReference type="EMBL" id="PDCK01000041">
    <property type="protein sequence ID" value="PRQ43469.1"/>
    <property type="molecule type" value="Genomic_DNA"/>
</dbReference>
<organism evidence="3 4">
    <name type="scientific">Rosa chinensis</name>
    <name type="common">China rose</name>
    <dbReference type="NCBI Taxonomy" id="74649"/>
    <lineage>
        <taxon>Eukaryota</taxon>
        <taxon>Viridiplantae</taxon>
        <taxon>Streptophyta</taxon>
        <taxon>Embryophyta</taxon>
        <taxon>Tracheophyta</taxon>
        <taxon>Spermatophyta</taxon>
        <taxon>Magnoliopsida</taxon>
        <taxon>eudicotyledons</taxon>
        <taxon>Gunneridae</taxon>
        <taxon>Pentapetalae</taxon>
        <taxon>rosids</taxon>
        <taxon>fabids</taxon>
        <taxon>Rosales</taxon>
        <taxon>Rosaceae</taxon>
        <taxon>Rosoideae</taxon>
        <taxon>Rosoideae incertae sedis</taxon>
        <taxon>Rosa</taxon>
    </lineage>
</organism>
<feature type="transmembrane region" description="Helical" evidence="2">
    <location>
        <begin position="115"/>
        <end position="137"/>
    </location>
</feature>
<dbReference type="STRING" id="74649.A0A2P6RAL4"/>
<dbReference type="GO" id="GO:0016020">
    <property type="term" value="C:membrane"/>
    <property type="evidence" value="ECO:0007669"/>
    <property type="project" value="UniProtKB-SubCell"/>
</dbReference>
<dbReference type="PANTHER" id="PTHR45651:SF68">
    <property type="entry name" value="ION TRANSPORT DOMAIN-CONTAINING PROTEIN"/>
    <property type="match status" value="1"/>
</dbReference>
<feature type="transmembrane region" description="Helical" evidence="2">
    <location>
        <begin position="182"/>
        <end position="206"/>
    </location>
</feature>
<keyword evidence="2" id="KW-0812">Transmembrane</keyword>
<dbReference type="Gramene" id="PRQ43469">
    <property type="protein sequence ID" value="PRQ43469"/>
    <property type="gene ID" value="RchiOBHm_Chr3g0468821"/>
</dbReference>
<comment type="caution">
    <text evidence="3">The sequence shown here is derived from an EMBL/GenBank/DDBJ whole genome shotgun (WGS) entry which is preliminary data.</text>
</comment>
<evidence type="ECO:0000256" key="2">
    <source>
        <dbReference type="SAM" id="Phobius"/>
    </source>
</evidence>
<sequence>MEHNYSNDGASETRLSIQDWNHLDLEGKSKSLFKVYFISGRRYGPGDAIFVVSCAVGFFVDPFFFYIWNINDDIKCLSADSRLRMLFLVLRSVVDFFYVAAYMRNCGRRNSSDTSWFIQLFRFIGAVDVTLPIPQVVLLSNGAFSVLSSVNLILLLAQYVLRISHIYEWVKHINIDTRIGRLVKGVLDFCPFILTAHLFGAMWYFLAIKRETRCWLKACQNVEGCHPATDRDFSCGRNGFKVKDITIVNRLCPTNPSNASALDFGIYLDVIKFGTTRTTNCGPKLLQCFSWGLRNLRSAYSRLSLCQFFRFKPGAE</sequence>
<evidence type="ECO:0000313" key="4">
    <source>
        <dbReference type="Proteomes" id="UP000238479"/>
    </source>
</evidence>